<feature type="transmembrane region" description="Helical" evidence="1">
    <location>
        <begin position="143"/>
        <end position="165"/>
    </location>
</feature>
<protein>
    <submittedName>
        <fullName evidence="3">CAAX prenyl protease N-terminal</fullName>
        <ecNumber evidence="3">3.4.24.84</ecNumber>
    </submittedName>
</protein>
<dbReference type="AlphaFoldDB" id="A0A444JA78"/>
<evidence type="ECO:0000256" key="1">
    <source>
        <dbReference type="SAM" id="Phobius"/>
    </source>
</evidence>
<feature type="domain" description="CAAX prenyl protease 1 N-terminal" evidence="2">
    <location>
        <begin position="32"/>
        <end position="199"/>
    </location>
</feature>
<evidence type="ECO:0000259" key="2">
    <source>
        <dbReference type="Pfam" id="PF16491"/>
    </source>
</evidence>
<dbReference type="Proteomes" id="UP000287615">
    <property type="component" value="Unassembled WGS sequence"/>
</dbReference>
<accession>A0A444JA78</accession>
<feature type="transmembrane region" description="Helical" evidence="1">
    <location>
        <begin position="172"/>
        <end position="195"/>
    </location>
</feature>
<dbReference type="Pfam" id="PF16491">
    <property type="entry name" value="Peptidase_M48_N"/>
    <property type="match status" value="1"/>
</dbReference>
<proteinExistence type="predicted"/>
<evidence type="ECO:0000313" key="3">
    <source>
        <dbReference type="EMBL" id="RWX49986.1"/>
    </source>
</evidence>
<comment type="caution">
    <text evidence="3">The sequence shown here is derived from an EMBL/GenBank/DDBJ whole genome shotgun (WGS) entry which is preliminary data.</text>
</comment>
<keyword evidence="3" id="KW-0645">Protease</keyword>
<keyword evidence="1" id="KW-0812">Transmembrane</keyword>
<dbReference type="InterPro" id="IPR032456">
    <property type="entry name" value="Peptidase_M48_N"/>
</dbReference>
<keyword evidence="1" id="KW-0472">Membrane</keyword>
<feature type="non-terminal residue" evidence="3">
    <location>
        <position position="199"/>
    </location>
</feature>
<dbReference type="GO" id="GO:0006508">
    <property type="term" value="P:proteolysis"/>
    <property type="evidence" value="ECO:0007669"/>
    <property type="project" value="UniProtKB-KW"/>
</dbReference>
<sequence length="199" mass="22276">MNPYLIFILTVLVVGYLLDLAVSFFEIRSLQPELPTEFRDIYDEEKYRTSQEYTKVTTGFSVIQETVTLVLTLIFILAGGFNVVDLLARSVGWGSINTGLLFTGTLILLSFLLGLPFSLYSTFVIEERFGFNKTTAKTFVLDLLKGIVLAAVIGGPLLAAVLWFFEITGSMAWLYCWLAVTLFTLVLQFLAPVLIMPLF</sequence>
<evidence type="ECO:0000313" key="4">
    <source>
        <dbReference type="Proteomes" id="UP000287615"/>
    </source>
</evidence>
<name>A0A444JA78_9BACT</name>
<gene>
    <name evidence="3" type="ORF">VU00_11733</name>
</gene>
<reference evidence="3 4" key="1">
    <citation type="submission" date="2017-01" db="EMBL/GenBank/DDBJ databases">
        <title>The cable genome- insights into the physiology and evolution of filamentous bacteria capable of sulfide oxidation via long distance electron transfer.</title>
        <authorList>
            <person name="Schreiber L."/>
            <person name="Bjerg J.T."/>
            <person name="Boggild A."/>
            <person name="Van De Vossenberg J."/>
            <person name="Meysman F."/>
            <person name="Nielsen L.P."/>
            <person name="Schramm A."/>
            <person name="Kjeldsen K.U."/>
        </authorList>
    </citation>
    <scope>NUCLEOTIDE SEQUENCE [LARGE SCALE GENOMIC DNA]</scope>
    <source>
        <strain evidence="3">A3</strain>
    </source>
</reference>
<keyword evidence="1" id="KW-1133">Transmembrane helix</keyword>
<feature type="transmembrane region" description="Helical" evidence="1">
    <location>
        <begin position="5"/>
        <end position="25"/>
    </location>
</feature>
<feature type="transmembrane region" description="Helical" evidence="1">
    <location>
        <begin position="67"/>
        <end position="88"/>
    </location>
</feature>
<dbReference type="GO" id="GO:0008233">
    <property type="term" value="F:peptidase activity"/>
    <property type="evidence" value="ECO:0007669"/>
    <property type="project" value="UniProtKB-KW"/>
</dbReference>
<dbReference type="EC" id="3.4.24.84" evidence="3"/>
<dbReference type="EMBL" id="MTKR01000173">
    <property type="protein sequence ID" value="RWX49986.1"/>
    <property type="molecule type" value="Genomic_DNA"/>
</dbReference>
<organism evidence="3 4">
    <name type="scientific">Candidatus Electrothrix marina</name>
    <dbReference type="NCBI Taxonomy" id="1859130"/>
    <lineage>
        <taxon>Bacteria</taxon>
        <taxon>Pseudomonadati</taxon>
        <taxon>Thermodesulfobacteriota</taxon>
        <taxon>Desulfobulbia</taxon>
        <taxon>Desulfobulbales</taxon>
        <taxon>Desulfobulbaceae</taxon>
        <taxon>Candidatus Electrothrix</taxon>
    </lineage>
</organism>
<feature type="transmembrane region" description="Helical" evidence="1">
    <location>
        <begin position="100"/>
        <end position="123"/>
    </location>
</feature>
<dbReference type="PANTHER" id="PTHR10120">
    <property type="entry name" value="CAAX PRENYL PROTEASE 1"/>
    <property type="match status" value="1"/>
</dbReference>
<keyword evidence="3" id="KW-0378">Hydrolase</keyword>